<organism evidence="2 3">
    <name type="scientific">Siminovitchia thermophila</name>
    <dbReference type="NCBI Taxonomy" id="1245522"/>
    <lineage>
        <taxon>Bacteria</taxon>
        <taxon>Bacillati</taxon>
        <taxon>Bacillota</taxon>
        <taxon>Bacilli</taxon>
        <taxon>Bacillales</taxon>
        <taxon>Bacillaceae</taxon>
        <taxon>Siminovitchia</taxon>
    </lineage>
</organism>
<accession>A0ABS2RBZ2</accession>
<gene>
    <name evidence="2" type="ORF">JOC94_004201</name>
</gene>
<evidence type="ECO:0000259" key="1">
    <source>
        <dbReference type="SMART" id="SM00746"/>
    </source>
</evidence>
<dbReference type="InterPro" id="IPR011017">
    <property type="entry name" value="TRASH_dom"/>
</dbReference>
<keyword evidence="3" id="KW-1185">Reference proteome</keyword>
<evidence type="ECO:0000313" key="2">
    <source>
        <dbReference type="EMBL" id="MBM7717176.1"/>
    </source>
</evidence>
<dbReference type="EMBL" id="JAFBFH010000040">
    <property type="protein sequence ID" value="MBM7717176.1"/>
    <property type="molecule type" value="Genomic_DNA"/>
</dbReference>
<evidence type="ECO:0000313" key="3">
    <source>
        <dbReference type="Proteomes" id="UP000823485"/>
    </source>
</evidence>
<reference evidence="2 3" key="1">
    <citation type="submission" date="2021-01" db="EMBL/GenBank/DDBJ databases">
        <title>Genomic Encyclopedia of Type Strains, Phase IV (KMG-IV): sequencing the most valuable type-strain genomes for metagenomic binning, comparative biology and taxonomic classification.</title>
        <authorList>
            <person name="Goeker M."/>
        </authorList>
    </citation>
    <scope>NUCLEOTIDE SEQUENCE [LARGE SCALE GENOMIC DNA]</scope>
    <source>
        <strain evidence="2 3">DSM 105453</strain>
    </source>
</reference>
<dbReference type="RefSeq" id="WP_205180164.1">
    <property type="nucleotide sequence ID" value="NZ_JAFBFH010000040.1"/>
</dbReference>
<sequence length="64" mass="7125">MNLDRFAVGLADPQAAREVGECENCGGEIYEGEQVVRYDGDLFCDTTCLSEYLLQNALYEEVVV</sequence>
<comment type="caution">
    <text evidence="2">The sequence shown here is derived from an EMBL/GenBank/DDBJ whole genome shotgun (WGS) entry which is preliminary data.</text>
</comment>
<dbReference type="SMART" id="SM00746">
    <property type="entry name" value="TRASH"/>
    <property type="match status" value="1"/>
</dbReference>
<name>A0ABS2RBZ2_9BACI</name>
<protein>
    <recommendedName>
        <fullName evidence="1">TRASH domain-containing protein</fullName>
    </recommendedName>
</protein>
<proteinExistence type="predicted"/>
<dbReference type="Proteomes" id="UP000823485">
    <property type="component" value="Unassembled WGS sequence"/>
</dbReference>
<feature type="domain" description="TRASH" evidence="1">
    <location>
        <begin position="22"/>
        <end position="56"/>
    </location>
</feature>